<dbReference type="PANTHER" id="PTHR33050:SF7">
    <property type="entry name" value="RIBONUCLEASE H"/>
    <property type="match status" value="1"/>
</dbReference>
<gene>
    <name evidence="1" type="ORF">PCOR1329_LOCUS71483</name>
</gene>
<organism evidence="1 2">
    <name type="scientific">Prorocentrum cordatum</name>
    <dbReference type="NCBI Taxonomy" id="2364126"/>
    <lineage>
        <taxon>Eukaryota</taxon>
        <taxon>Sar</taxon>
        <taxon>Alveolata</taxon>
        <taxon>Dinophyceae</taxon>
        <taxon>Prorocentrales</taxon>
        <taxon>Prorocentraceae</taxon>
        <taxon>Prorocentrum</taxon>
    </lineage>
</organism>
<evidence type="ECO:0000313" key="2">
    <source>
        <dbReference type="Proteomes" id="UP001189429"/>
    </source>
</evidence>
<protein>
    <recommendedName>
        <fullName evidence="3">Reverse transcriptase domain-containing protein</fullName>
    </recommendedName>
</protein>
<name>A0ABN9WXB7_9DINO</name>
<dbReference type="EMBL" id="CAUYUJ010019494">
    <property type="protein sequence ID" value="CAK0891553.1"/>
    <property type="molecule type" value="Genomic_DNA"/>
</dbReference>
<dbReference type="Proteomes" id="UP001189429">
    <property type="component" value="Unassembled WGS sequence"/>
</dbReference>
<feature type="non-terminal residue" evidence="1">
    <location>
        <position position="1"/>
    </location>
</feature>
<evidence type="ECO:0000313" key="1">
    <source>
        <dbReference type="EMBL" id="CAK0891553.1"/>
    </source>
</evidence>
<reference evidence="1" key="1">
    <citation type="submission" date="2023-10" db="EMBL/GenBank/DDBJ databases">
        <authorList>
            <person name="Chen Y."/>
            <person name="Shah S."/>
            <person name="Dougan E. K."/>
            <person name="Thang M."/>
            <person name="Chan C."/>
        </authorList>
    </citation>
    <scope>NUCLEOTIDE SEQUENCE [LARGE SCALE GENOMIC DNA]</scope>
</reference>
<accession>A0ABN9WXB7</accession>
<proteinExistence type="predicted"/>
<comment type="caution">
    <text evidence="1">The sequence shown here is derived from an EMBL/GenBank/DDBJ whole genome shotgun (WGS) entry which is preliminary data.</text>
</comment>
<sequence>ALHQMRQTKHDYDTELAVLDFKDAFFLMPLHASERKFFVLKFRGRFLVFMVTPQGMYEPRSLLLSVHVDDPCMAVTGTKADRDLRIAAIAVLWNALGFPLSYRKAARGMEVTWVGRTFALSREMVALRVKRAILEDLESQVGQALASNVCSRKLLRSLTGRASHVASVIWPLRPFLQQLWAALAAGASGAPPQCVWTRQIEGSLLWLRAFLSGAAGTLVRKFVLADFFNEGVLVSITLDASPWGLGAILEEAGRVVEWYAVPLDGYDVAVHGFQLGDAAGQQTWETLNALVALRCWAPRWSNRRVSLYVRGDSVTMLTMLLSFRPATRSGSLGLIAREVALDVASAVYGPDVVEHVPGLANVAADTLSRRFAPDAAAWSPPLLVAGASEVRPPPRTEAFYTTVKGAAAYAAAGKPGGEVRQDHVPASRVWQ</sequence>
<dbReference type="InterPro" id="IPR043502">
    <property type="entry name" value="DNA/RNA_pol_sf"/>
</dbReference>
<evidence type="ECO:0008006" key="3">
    <source>
        <dbReference type="Google" id="ProtNLM"/>
    </source>
</evidence>
<keyword evidence="2" id="KW-1185">Reference proteome</keyword>
<dbReference type="SUPFAM" id="SSF56672">
    <property type="entry name" value="DNA/RNA polymerases"/>
    <property type="match status" value="1"/>
</dbReference>
<dbReference type="InterPro" id="IPR052055">
    <property type="entry name" value="Hepadnavirus_pol/RT"/>
</dbReference>
<dbReference type="PANTHER" id="PTHR33050">
    <property type="entry name" value="REVERSE TRANSCRIPTASE DOMAIN-CONTAINING PROTEIN"/>
    <property type="match status" value="1"/>
</dbReference>